<protein>
    <recommendedName>
        <fullName evidence="4">Coenzyme Q-binding protein COQ10 START domain-containing protein</fullName>
    </recommendedName>
</protein>
<sequence length="224" mass="24546">MSSLTRQRQHICLPELTKEEFEEVAAGRQVRKQERHGKQGWGFSVEDVDAPPSLVMDVLGNFGDYANVIPVVRQADVVSRRVSAEGVEQVRCNYRVSRFWLSVSVFQTALPEDGLVHFELDPSVAGCVLQEAAGFWHVAPAPGGSGSRVWLCVGLRAHGWLPTQLVDYAAERALRRATAWLKPHMQRALRDGRRGSSATPPRARGPEAAAAAAHPAPLRALRAA</sequence>
<comment type="caution">
    <text evidence="2">The sequence shown here is derived from an EMBL/GenBank/DDBJ whole genome shotgun (WGS) entry which is preliminary data.</text>
</comment>
<accession>A0ABN9UII2</accession>
<proteinExistence type="predicted"/>
<dbReference type="SUPFAM" id="SSF55961">
    <property type="entry name" value="Bet v1-like"/>
    <property type="match status" value="1"/>
</dbReference>
<evidence type="ECO:0008006" key="4">
    <source>
        <dbReference type="Google" id="ProtNLM"/>
    </source>
</evidence>
<evidence type="ECO:0000313" key="2">
    <source>
        <dbReference type="EMBL" id="CAK0859497.1"/>
    </source>
</evidence>
<dbReference type="InterPro" id="IPR023393">
    <property type="entry name" value="START-like_dom_sf"/>
</dbReference>
<feature type="compositionally biased region" description="Low complexity" evidence="1">
    <location>
        <begin position="198"/>
        <end position="216"/>
    </location>
</feature>
<dbReference type="InterPro" id="IPR019587">
    <property type="entry name" value="Polyketide_cyclase/dehydratase"/>
</dbReference>
<organism evidence="2 3">
    <name type="scientific">Prorocentrum cordatum</name>
    <dbReference type="NCBI Taxonomy" id="2364126"/>
    <lineage>
        <taxon>Eukaryota</taxon>
        <taxon>Sar</taxon>
        <taxon>Alveolata</taxon>
        <taxon>Dinophyceae</taxon>
        <taxon>Prorocentrales</taxon>
        <taxon>Prorocentraceae</taxon>
        <taxon>Prorocentrum</taxon>
    </lineage>
</organism>
<dbReference type="CDD" id="cd07812">
    <property type="entry name" value="SRPBCC"/>
    <property type="match status" value="1"/>
</dbReference>
<dbReference type="EMBL" id="CAUYUJ010015908">
    <property type="protein sequence ID" value="CAK0859497.1"/>
    <property type="molecule type" value="Genomic_DNA"/>
</dbReference>
<feature type="region of interest" description="Disordered" evidence="1">
    <location>
        <begin position="188"/>
        <end position="216"/>
    </location>
</feature>
<dbReference type="Pfam" id="PF10604">
    <property type="entry name" value="Polyketide_cyc2"/>
    <property type="match status" value="1"/>
</dbReference>
<evidence type="ECO:0000256" key="1">
    <source>
        <dbReference type="SAM" id="MobiDB-lite"/>
    </source>
</evidence>
<evidence type="ECO:0000313" key="3">
    <source>
        <dbReference type="Proteomes" id="UP001189429"/>
    </source>
</evidence>
<reference evidence="2" key="1">
    <citation type="submission" date="2023-10" db="EMBL/GenBank/DDBJ databases">
        <authorList>
            <person name="Chen Y."/>
            <person name="Shah S."/>
            <person name="Dougan E. K."/>
            <person name="Thang M."/>
            <person name="Chan C."/>
        </authorList>
    </citation>
    <scope>NUCLEOTIDE SEQUENCE [LARGE SCALE GENOMIC DNA]</scope>
</reference>
<name>A0ABN9UII2_9DINO</name>
<keyword evidence="3" id="KW-1185">Reference proteome</keyword>
<dbReference type="Gene3D" id="3.30.530.20">
    <property type="match status" value="1"/>
</dbReference>
<gene>
    <name evidence="2" type="ORF">PCOR1329_LOCUS48843</name>
</gene>
<dbReference type="Proteomes" id="UP001189429">
    <property type="component" value="Unassembled WGS sequence"/>
</dbReference>